<comment type="caution">
    <text evidence="2">The sequence shown here is derived from an EMBL/GenBank/DDBJ whole genome shotgun (WGS) entry which is preliminary data.</text>
</comment>
<sequence>MLQFSCSFAVHCTSECHVSTRYPDRTQFFPLNSCVSDVKAHLRELQTTQSCVASERELILARVGLLDEEGKDMVICPKHRVLLGVKYCPSRKCQHPLHGRRKGKVSRGVNLKMSKEIKETWDVLVPVGSGVCRQCRGDHLRTVGSTDADSEVQDPGLASTSHPDPQIHESAEEIVEPPQLLPPATEE</sequence>
<dbReference type="EMBL" id="CALNXK010000164">
    <property type="protein sequence ID" value="CAH3171463.1"/>
    <property type="molecule type" value="Genomic_DNA"/>
</dbReference>
<keyword evidence="3" id="KW-1185">Reference proteome</keyword>
<accession>A0ABN8R0V4</accession>
<proteinExistence type="predicted"/>
<protein>
    <recommendedName>
        <fullName evidence="4">Recombination activating protein 1</fullName>
    </recommendedName>
</protein>
<evidence type="ECO:0008006" key="4">
    <source>
        <dbReference type="Google" id="ProtNLM"/>
    </source>
</evidence>
<evidence type="ECO:0000313" key="2">
    <source>
        <dbReference type="EMBL" id="CAH3171463.1"/>
    </source>
</evidence>
<organism evidence="2 3">
    <name type="scientific">Porites lobata</name>
    <dbReference type="NCBI Taxonomy" id="104759"/>
    <lineage>
        <taxon>Eukaryota</taxon>
        <taxon>Metazoa</taxon>
        <taxon>Cnidaria</taxon>
        <taxon>Anthozoa</taxon>
        <taxon>Hexacorallia</taxon>
        <taxon>Scleractinia</taxon>
        <taxon>Fungiina</taxon>
        <taxon>Poritidae</taxon>
        <taxon>Porites</taxon>
    </lineage>
</organism>
<feature type="region of interest" description="Disordered" evidence="1">
    <location>
        <begin position="143"/>
        <end position="187"/>
    </location>
</feature>
<evidence type="ECO:0000256" key="1">
    <source>
        <dbReference type="SAM" id="MobiDB-lite"/>
    </source>
</evidence>
<gene>
    <name evidence="2" type="ORF">PLOB_00011948</name>
</gene>
<dbReference type="Proteomes" id="UP001159405">
    <property type="component" value="Unassembled WGS sequence"/>
</dbReference>
<reference evidence="2 3" key="1">
    <citation type="submission" date="2022-05" db="EMBL/GenBank/DDBJ databases">
        <authorList>
            <consortium name="Genoscope - CEA"/>
            <person name="William W."/>
        </authorList>
    </citation>
    <scope>NUCLEOTIDE SEQUENCE [LARGE SCALE GENOMIC DNA]</scope>
</reference>
<name>A0ABN8R0V4_9CNID</name>
<evidence type="ECO:0000313" key="3">
    <source>
        <dbReference type="Proteomes" id="UP001159405"/>
    </source>
</evidence>